<feature type="region of interest" description="Disordered" evidence="10">
    <location>
        <begin position="1154"/>
        <end position="1186"/>
    </location>
</feature>
<evidence type="ECO:0000256" key="10">
    <source>
        <dbReference type="SAM" id="MobiDB-lite"/>
    </source>
</evidence>
<dbReference type="Proteomes" id="UP001367676">
    <property type="component" value="Unassembled WGS sequence"/>
</dbReference>
<feature type="domain" description="DEUBAD" evidence="11">
    <location>
        <begin position="173"/>
        <end position="286"/>
    </location>
</feature>
<keyword evidence="3" id="KW-0678">Repressor</keyword>
<dbReference type="InterPro" id="IPR044867">
    <property type="entry name" value="DEUBAD_dom"/>
</dbReference>
<protein>
    <recommendedName>
        <fullName evidence="11">DEUBAD domain-containing protein</fullName>
    </recommendedName>
</protein>
<name>A0AAN9Y4S0_9HEMI</name>
<keyword evidence="7" id="KW-0805">Transcription regulation</keyword>
<comment type="similarity">
    <text evidence="2">Belongs to the Asx family.</text>
</comment>
<dbReference type="GO" id="GO:0003677">
    <property type="term" value="F:DNA binding"/>
    <property type="evidence" value="ECO:0007669"/>
    <property type="project" value="InterPro"/>
</dbReference>
<evidence type="ECO:0000313" key="13">
    <source>
        <dbReference type="Proteomes" id="UP001367676"/>
    </source>
</evidence>
<comment type="caution">
    <text evidence="12">The sequence shown here is derived from an EMBL/GenBank/DDBJ whole genome shotgun (WGS) entry which is preliminary data.</text>
</comment>
<dbReference type="GO" id="GO:0003682">
    <property type="term" value="F:chromatin binding"/>
    <property type="evidence" value="ECO:0007669"/>
    <property type="project" value="TreeGrafter"/>
</dbReference>
<dbReference type="GO" id="GO:0045944">
    <property type="term" value="P:positive regulation of transcription by RNA polymerase II"/>
    <property type="evidence" value="ECO:0007669"/>
    <property type="project" value="TreeGrafter"/>
</dbReference>
<keyword evidence="8" id="KW-0804">Transcription</keyword>
<dbReference type="EMBL" id="JBBCAQ010000022">
    <property type="protein sequence ID" value="KAK7590220.1"/>
    <property type="molecule type" value="Genomic_DNA"/>
</dbReference>
<dbReference type="InterPro" id="IPR026905">
    <property type="entry name" value="ASX-like_PHD"/>
</dbReference>
<proteinExistence type="inferred from homology"/>
<accession>A0AAN9Y4S0</accession>
<sequence length="1262" mass="139440">MAESEDKIFLTNSLFGKQKPQITLSPVRLQKIKVGKASINDEIFDSDKNSYNYGGVSWSVSKEQTVEPVRPVHYSHTHSKKVIKHALLQQAKRRKKNTKIAAGTSPLVPPHFSQTSQSTAGEESDYRIRVPTVIELLLAIPGLNMKRKRSNKKLSTAAQLEQTKEGCIDLETPDSILVQTNLRDLLNEQAFSSLPQLYQQKLIQLLPSVDRILVNAPAESIYKLSHSGLNNEFFKSACSEWRDRLSDGEFTPENQQKRKLEAERERNKLDPWKIKHFEPIWGDNANVLPNIASSCTKEFHSPKSSTTKMTTIKRPPSPLLRNRTVGAVTRSVSMYHEKREAEELGQDRTKKIKLGTTLSNNYLTTKPALTSTVTKAQTHEKRPRLDNPLEVEAVNDSTETESSHAEPLLKTVKLEANVETQLPEETVSAEDSAEVLAIADENVASISKFMPAVTSPHTIVVGKPSYASPVTDVNSDQFISATFSTDSNRTITQPTEVNNVIHKQKFDGDTHKHIDEGKIRSPESQNESEIVKVDYTVETESRKSDIAPVKMEIIEPDMTQLKEEITAGIQQDGDRSVREEIIQELNVQKQIEPIIPKSCRENVDGIENEMEVDAENNVVYDVNISNVDKYENSNRNTSEKVNSYTTVVEEELLESINIEKMIKEEEAAQRENYEDDQIETNILSAWDAVDSDGEKLLAEMNLSNIEETLVEEPELEEDVKANEKVEAEINTSEFQKEIDEISVENKSIIFGKVCLTEQETVENAENSSSSNPSEQLNDGCFADGDENVEQNHENPPSGNVEKAEPVTVTSNDEELFLEDSISFEKMISDGEESWGERRDEQVQAAILAAAISVVGSSTDKLLTEAVLEREAEVSVIPMREELEIRLEESCFPVPEWVDFDGKSGSSLSVNRETNISKTVPYPSGHVKLELEVTLIPEVDNRVTSSGDADSCTSSKSLAVKNAPIAPSTVIPPTTIVCLPTTNSTVPPPPPSTQLVTSQAVSSSALPYIALTTSTPVRAVLTKNGVKSNGRVSRNQSNKAPPGVVNLERSYQICQAVIQNSPNRNQLKFQLKPPAPLKGRGKEYSKAQSLSCSGQAKSSAKSYSVSPAQNSMLIKHVFTSSQGIPVTMAVLPPSNAELTKSQMGQYLLMQRSDLSSGIRRSNSAPPTNQKSGTHDTSGQERPASVGIQQLQQPSESQTIYAASQQYGLVTRVNSGCSCSRKAMVICKKCGAFCHDDCIEPYKMCVNCRHCGVVENSEDAYAVG</sequence>
<feature type="compositionally biased region" description="Polar residues" evidence="10">
    <location>
        <begin position="298"/>
        <end position="310"/>
    </location>
</feature>
<dbReference type="PANTHER" id="PTHR13578:SF20">
    <property type="entry name" value="POLYCOMB PROTEIN ASX"/>
    <property type="match status" value="1"/>
</dbReference>
<feature type="compositionally biased region" description="Polar residues" evidence="10">
    <location>
        <begin position="112"/>
        <end position="121"/>
    </location>
</feature>
<evidence type="ECO:0000256" key="3">
    <source>
        <dbReference type="ARBA" id="ARBA00022491"/>
    </source>
</evidence>
<keyword evidence="9" id="KW-0539">Nucleus</keyword>
<evidence type="ECO:0000256" key="5">
    <source>
        <dbReference type="ARBA" id="ARBA00022771"/>
    </source>
</evidence>
<evidence type="ECO:0000256" key="6">
    <source>
        <dbReference type="ARBA" id="ARBA00022833"/>
    </source>
</evidence>
<keyword evidence="5" id="KW-0863">Zinc-finger</keyword>
<keyword evidence="4" id="KW-0479">Metal-binding</keyword>
<dbReference type="GO" id="GO:0009887">
    <property type="term" value="P:animal organ morphogenesis"/>
    <property type="evidence" value="ECO:0007669"/>
    <property type="project" value="TreeGrafter"/>
</dbReference>
<feature type="region of interest" description="Disordered" evidence="10">
    <location>
        <begin position="102"/>
        <end position="124"/>
    </location>
</feature>
<dbReference type="InterPro" id="IPR028020">
    <property type="entry name" value="ASX_DEUBAD_dom"/>
</dbReference>
<evidence type="ECO:0000256" key="4">
    <source>
        <dbReference type="ARBA" id="ARBA00022723"/>
    </source>
</evidence>
<evidence type="ECO:0000256" key="8">
    <source>
        <dbReference type="ARBA" id="ARBA00023163"/>
    </source>
</evidence>
<dbReference type="Pfam" id="PF13922">
    <property type="entry name" value="PHD_3"/>
    <property type="match status" value="1"/>
</dbReference>
<evidence type="ECO:0000256" key="9">
    <source>
        <dbReference type="ARBA" id="ARBA00023242"/>
    </source>
</evidence>
<dbReference type="Pfam" id="PF13919">
    <property type="entry name" value="ASXH"/>
    <property type="match status" value="1"/>
</dbReference>
<comment type="subcellular location">
    <subcellularLocation>
        <location evidence="1">Nucleus</location>
    </subcellularLocation>
</comment>
<dbReference type="InterPro" id="IPR024811">
    <property type="entry name" value="ASX/ASX-like"/>
</dbReference>
<feature type="compositionally biased region" description="Polar residues" evidence="10">
    <location>
        <begin position="1154"/>
        <end position="1175"/>
    </location>
</feature>
<dbReference type="AlphaFoldDB" id="A0AAN9Y4S0"/>
<dbReference type="PROSITE" id="PS51916">
    <property type="entry name" value="DEUBAD"/>
    <property type="match status" value="1"/>
</dbReference>
<dbReference type="GO" id="GO:0035517">
    <property type="term" value="C:PR-DUB complex"/>
    <property type="evidence" value="ECO:0007669"/>
    <property type="project" value="TreeGrafter"/>
</dbReference>
<evidence type="ECO:0000256" key="7">
    <source>
        <dbReference type="ARBA" id="ARBA00023015"/>
    </source>
</evidence>
<keyword evidence="13" id="KW-1185">Reference proteome</keyword>
<organism evidence="12 13">
    <name type="scientific">Parthenolecanium corni</name>
    <dbReference type="NCBI Taxonomy" id="536013"/>
    <lineage>
        <taxon>Eukaryota</taxon>
        <taxon>Metazoa</taxon>
        <taxon>Ecdysozoa</taxon>
        <taxon>Arthropoda</taxon>
        <taxon>Hexapoda</taxon>
        <taxon>Insecta</taxon>
        <taxon>Pterygota</taxon>
        <taxon>Neoptera</taxon>
        <taxon>Paraneoptera</taxon>
        <taxon>Hemiptera</taxon>
        <taxon>Sternorrhyncha</taxon>
        <taxon>Coccoidea</taxon>
        <taxon>Coccidae</taxon>
        <taxon>Parthenolecanium</taxon>
    </lineage>
</organism>
<evidence type="ECO:0000256" key="1">
    <source>
        <dbReference type="ARBA" id="ARBA00004123"/>
    </source>
</evidence>
<evidence type="ECO:0000256" key="2">
    <source>
        <dbReference type="ARBA" id="ARBA00006391"/>
    </source>
</evidence>
<dbReference type="GO" id="GO:0008270">
    <property type="term" value="F:zinc ion binding"/>
    <property type="evidence" value="ECO:0007669"/>
    <property type="project" value="UniProtKB-KW"/>
</dbReference>
<dbReference type="PANTHER" id="PTHR13578">
    <property type="entry name" value="ADDITIONAL SEX COMBS LIKE PROTEIN ASXL"/>
    <property type="match status" value="1"/>
</dbReference>
<keyword evidence="6" id="KW-0862">Zinc</keyword>
<feature type="region of interest" description="Disordered" evidence="10">
    <location>
        <begin position="761"/>
        <end position="811"/>
    </location>
</feature>
<feature type="region of interest" description="Disordered" evidence="10">
    <location>
        <begin position="298"/>
        <end position="320"/>
    </location>
</feature>
<evidence type="ECO:0000313" key="12">
    <source>
        <dbReference type="EMBL" id="KAK7590220.1"/>
    </source>
</evidence>
<reference evidence="12 13" key="1">
    <citation type="submission" date="2024-03" db="EMBL/GenBank/DDBJ databases">
        <title>Adaptation during the transition from Ophiocordyceps entomopathogen to insect associate is accompanied by gene loss and intensified selection.</title>
        <authorList>
            <person name="Ward C.M."/>
            <person name="Onetto C.A."/>
            <person name="Borneman A.R."/>
        </authorList>
    </citation>
    <scope>NUCLEOTIDE SEQUENCE [LARGE SCALE GENOMIC DNA]</scope>
    <source>
        <strain evidence="12">AWRI1</strain>
        <tissue evidence="12">Single Adult Female</tissue>
    </source>
</reference>
<feature type="compositionally biased region" description="Low complexity" evidence="10">
    <location>
        <begin position="763"/>
        <end position="774"/>
    </location>
</feature>
<evidence type="ECO:0000259" key="11">
    <source>
        <dbReference type="PROSITE" id="PS51916"/>
    </source>
</evidence>
<gene>
    <name evidence="12" type="ORF">V9T40_001833</name>
</gene>